<feature type="domain" description="PDEase" evidence="9">
    <location>
        <begin position="817"/>
        <end position="1134"/>
    </location>
</feature>
<keyword evidence="2 6" id="KW-0479">Metal-binding</keyword>
<dbReference type="InterPro" id="IPR003018">
    <property type="entry name" value="GAF"/>
</dbReference>
<sequence>MPRLSENTAAKPNSMTEKIAELSPVPPGSLGGGVRRGSILSPNKNRRMGNATSNNEKVFEALRVRSLSITNDYNEEATLAISQLRQDVATGRASRGLSRASSIKFSRPSLGNRSRSMKIEHGVAPRRSSMNSDRSDSSAEGTTSRPKRDFISLPLDMLTNIIDLLQDNSSEHSIKESLDFICSATATELECEKVDLLIVSKLTQTMIPMCQMVNLEGPLGAELAKKVKVEEEHPSFDEEYKNLFAHCFEGERVSMEDGNLWERCMKTRQNILSDTENSVEELVGEDYMEILERGMPVEFELKSLLAVPVMCTRSNEHIVGVLFCQNKISSDHFTLEEAEIPEQFSHFAGIAISSLEMMVEAQSKQLKLGHMVDTIASLSTDENVGSQVRRLYEKTSKLVGSDDLTLYIVNQGTNSLKVAHSTERLSLASKMIAVNDKTIAGVVAMTGKQVYASVVDDKNGDKSPFTKLLEMNETSCLCVPVMYQGKVEAVVKAVNHGLNSTFDLDDLDLIAMLGKSTGILIHQSHILKDAMSAARLADATGRLIKSATSPWATLEDILSEVKKDCQRLVPSEVTTMFFLDYNRKELWGVLDEKKHTSGADVFRLNFGLGLAGKCAETNKVIVTGDATLEKGWFKKNDEDTGFRTRSMVSIPIMGPASGSQGEEEAVVAVLQVINKQDMENNVIAFADEDVVILKNYASKVGSVLRTKLQDFVKQKLEMDVEHQPKDSTSRTMLSIAKEYTSKKIDISNIKHNAMRKLSERMFSSNSSRALMAKTLTEDIEEDLSPATEMRKVAESDYRRSSTLTGLDNRSRMFVGSLEGLNMSDLAGGVGAVSAWAFNVIDLSPLQCEAYVYFLFEQFGLVESLKLNNQKTSNFIGTVLNSYRKVDYHNVYHATQVVHQTGWMLLRSGVDDVRSLGLLLGSLSHDVDHPGNNNAFEVASESELAILYSYDRVLERHHSSTALRILSKTHCNVLESEAFGAEDIRKVKMVMVNAILATDMNIHTSLLADVDALPREAFENIEAASTNKLDALMSTIIHTADLSTNCLALETAKIWGQRCISEFKHQANIEKKMGLPVTPFMAQLESEQDQAKTQYGFCAFVIRPWFTAISKFTIFDMNEAMANLGQVIRYYDELRQQPN</sequence>
<feature type="region of interest" description="Disordered" evidence="8">
    <location>
        <begin position="92"/>
        <end position="147"/>
    </location>
</feature>
<evidence type="ECO:0000256" key="5">
    <source>
        <dbReference type="PIRSR" id="PIRSR623088-2"/>
    </source>
</evidence>
<dbReference type="GO" id="GO:0046872">
    <property type="term" value="F:metal ion binding"/>
    <property type="evidence" value="ECO:0007669"/>
    <property type="project" value="UniProtKB-KW"/>
</dbReference>
<dbReference type="InterPro" id="IPR036971">
    <property type="entry name" value="PDEase_catalytic_dom_sf"/>
</dbReference>
<evidence type="ECO:0000256" key="3">
    <source>
        <dbReference type="ARBA" id="ARBA00022801"/>
    </source>
</evidence>
<dbReference type="Gene3D" id="3.30.450.40">
    <property type="match status" value="3"/>
</dbReference>
<feature type="binding site" evidence="5">
    <location>
        <position position="1093"/>
    </location>
    <ligand>
        <name>AMP</name>
        <dbReference type="ChEBI" id="CHEBI:456215"/>
    </ligand>
</feature>
<proteinExistence type="inferred from homology"/>
<feature type="binding site" evidence="6">
    <location>
        <position position="1040"/>
    </location>
    <ligand>
        <name>Zn(2+)</name>
        <dbReference type="ChEBI" id="CHEBI:29105"/>
        <label>1</label>
    </ligand>
</feature>
<dbReference type="PROSITE" id="PS00126">
    <property type="entry name" value="PDEASE_I_1"/>
    <property type="match status" value="1"/>
</dbReference>
<feature type="binding site" evidence="6">
    <location>
        <position position="925"/>
    </location>
    <ligand>
        <name>Zn(2+)</name>
        <dbReference type="ChEBI" id="CHEBI:29105"/>
        <label>1</label>
    </ligand>
</feature>
<keyword evidence="3 7" id="KW-0378">Hydrolase</keyword>
<dbReference type="PROSITE" id="PS51845">
    <property type="entry name" value="PDEASE_I_2"/>
    <property type="match status" value="1"/>
</dbReference>
<dbReference type="SMART" id="SM00065">
    <property type="entry name" value="GAF"/>
    <property type="match status" value="3"/>
</dbReference>
<dbReference type="Pfam" id="PF01590">
    <property type="entry name" value="GAF"/>
    <property type="match status" value="2"/>
</dbReference>
<feature type="binding site" evidence="6">
    <location>
        <position position="925"/>
    </location>
    <ligand>
        <name>Zn(2+)</name>
        <dbReference type="ChEBI" id="CHEBI:29105"/>
        <label>2</label>
    </ligand>
</feature>
<comment type="similarity">
    <text evidence="7">Belongs to the cyclic nucleotide phosphodiesterase family.</text>
</comment>
<dbReference type="InterPro" id="IPR023174">
    <property type="entry name" value="PDEase_CS"/>
</dbReference>
<evidence type="ECO:0000313" key="10">
    <source>
        <dbReference type="EMBL" id="GMH95553.1"/>
    </source>
</evidence>
<dbReference type="GO" id="GO:0007165">
    <property type="term" value="P:signal transduction"/>
    <property type="evidence" value="ECO:0007669"/>
    <property type="project" value="InterPro"/>
</dbReference>
<evidence type="ECO:0000256" key="8">
    <source>
        <dbReference type="SAM" id="MobiDB-lite"/>
    </source>
</evidence>
<dbReference type="SUPFAM" id="SSF109604">
    <property type="entry name" value="HD-domain/PDEase-like"/>
    <property type="match status" value="1"/>
</dbReference>
<feature type="binding site" evidence="6">
    <location>
        <position position="892"/>
    </location>
    <ligand>
        <name>Zn(2+)</name>
        <dbReference type="ChEBI" id="CHEBI:29105"/>
        <label>1</label>
    </ligand>
</feature>
<accession>A0A9W7EXM5</accession>
<dbReference type="Pfam" id="PF00233">
    <property type="entry name" value="PDEase_I"/>
    <property type="match status" value="1"/>
</dbReference>
<dbReference type="InterPro" id="IPR023088">
    <property type="entry name" value="PDEase"/>
</dbReference>
<dbReference type="SMART" id="SM00471">
    <property type="entry name" value="HDc"/>
    <property type="match status" value="1"/>
</dbReference>
<feature type="binding site" evidence="5">
    <location>
        <begin position="888"/>
        <end position="892"/>
    </location>
    <ligand>
        <name>AMP</name>
        <dbReference type="ChEBI" id="CHEBI:456215"/>
    </ligand>
</feature>
<evidence type="ECO:0000259" key="9">
    <source>
        <dbReference type="PROSITE" id="PS51845"/>
    </source>
</evidence>
<feature type="region of interest" description="Disordered" evidence="8">
    <location>
        <begin position="1"/>
        <end position="54"/>
    </location>
</feature>
<dbReference type="EC" id="3.1.4.-" evidence="7"/>
<comment type="cofactor">
    <cofactor evidence="7">
        <name>a divalent metal cation</name>
        <dbReference type="ChEBI" id="CHEBI:60240"/>
    </cofactor>
    <text evidence="7">Binds 2 divalent metal cations per subunit. Site 1 may preferentially bind zinc ions, while site 2 has a preference for magnesium and/or manganese ions.</text>
</comment>
<feature type="binding site" evidence="5">
    <location>
        <position position="1040"/>
    </location>
    <ligand>
        <name>AMP</name>
        <dbReference type="ChEBI" id="CHEBI:456215"/>
    </ligand>
</feature>
<evidence type="ECO:0000256" key="6">
    <source>
        <dbReference type="PIRSR" id="PIRSR623088-3"/>
    </source>
</evidence>
<evidence type="ECO:0000256" key="2">
    <source>
        <dbReference type="ARBA" id="ARBA00022723"/>
    </source>
</evidence>
<dbReference type="PRINTS" id="PR00387">
    <property type="entry name" value="PDIESTERASE1"/>
</dbReference>
<dbReference type="GO" id="GO:0004114">
    <property type="term" value="F:3',5'-cyclic-nucleotide phosphodiesterase activity"/>
    <property type="evidence" value="ECO:0007669"/>
    <property type="project" value="InterPro"/>
</dbReference>
<keyword evidence="11" id="KW-1185">Reference proteome</keyword>
<protein>
    <recommendedName>
        <fullName evidence="7">Phosphodiesterase</fullName>
        <ecNumber evidence="7">3.1.4.-</ecNumber>
    </recommendedName>
</protein>
<comment type="caution">
    <text evidence="10">The sequence shown here is derived from an EMBL/GenBank/DDBJ whole genome shotgun (WGS) entry which is preliminary data.</text>
</comment>
<dbReference type="InterPro" id="IPR002073">
    <property type="entry name" value="PDEase_catalytic_dom"/>
</dbReference>
<dbReference type="Proteomes" id="UP001165160">
    <property type="component" value="Unassembled WGS sequence"/>
</dbReference>
<dbReference type="AlphaFoldDB" id="A0A9W7EXM5"/>
<dbReference type="InterPro" id="IPR003607">
    <property type="entry name" value="HD/PDEase_dom"/>
</dbReference>
<feature type="compositionally biased region" description="Polar residues" evidence="8">
    <location>
        <begin position="1"/>
        <end position="16"/>
    </location>
</feature>
<feature type="binding site" evidence="6">
    <location>
        <position position="924"/>
    </location>
    <ligand>
        <name>Zn(2+)</name>
        <dbReference type="ChEBI" id="CHEBI:29105"/>
        <label>1</label>
    </ligand>
</feature>
<dbReference type="PANTHER" id="PTHR11347">
    <property type="entry name" value="CYCLIC NUCLEOTIDE PHOSPHODIESTERASE"/>
    <property type="match status" value="1"/>
</dbReference>
<dbReference type="Gene3D" id="1.10.1300.10">
    <property type="entry name" value="3'5'-cyclic nucleotide phosphodiesterase, catalytic domain"/>
    <property type="match status" value="1"/>
</dbReference>
<feature type="compositionally biased region" description="Low complexity" evidence="8">
    <location>
        <begin position="92"/>
        <end position="102"/>
    </location>
</feature>
<feature type="binding site" evidence="5">
    <location>
        <position position="925"/>
    </location>
    <ligand>
        <name>AMP</name>
        <dbReference type="ChEBI" id="CHEBI:456215"/>
    </ligand>
</feature>
<dbReference type="EMBL" id="BRXX01000170">
    <property type="protein sequence ID" value="GMH95553.1"/>
    <property type="molecule type" value="Genomic_DNA"/>
</dbReference>
<evidence type="ECO:0000256" key="4">
    <source>
        <dbReference type="PIRSR" id="PIRSR623088-1"/>
    </source>
</evidence>
<keyword evidence="1" id="KW-0140">cGMP</keyword>
<evidence type="ECO:0000256" key="7">
    <source>
        <dbReference type="RuleBase" id="RU363067"/>
    </source>
</evidence>
<evidence type="ECO:0000256" key="1">
    <source>
        <dbReference type="ARBA" id="ARBA00022535"/>
    </source>
</evidence>
<feature type="active site" description="Proton donor" evidence="4">
    <location>
        <position position="888"/>
    </location>
</feature>
<evidence type="ECO:0000313" key="11">
    <source>
        <dbReference type="Proteomes" id="UP001165160"/>
    </source>
</evidence>
<name>A0A9W7EXM5_9STRA</name>
<gene>
    <name evidence="10" type="ORF">TrVE_jg3654</name>
</gene>
<reference evidence="11" key="1">
    <citation type="journal article" date="2023" name="Commun. Biol.">
        <title>Genome analysis of Parmales, the sister group of diatoms, reveals the evolutionary specialization of diatoms from phago-mixotrophs to photoautotrophs.</title>
        <authorList>
            <person name="Ban H."/>
            <person name="Sato S."/>
            <person name="Yoshikawa S."/>
            <person name="Yamada K."/>
            <person name="Nakamura Y."/>
            <person name="Ichinomiya M."/>
            <person name="Sato N."/>
            <person name="Blanc-Mathieu R."/>
            <person name="Endo H."/>
            <person name="Kuwata A."/>
            <person name="Ogata H."/>
        </authorList>
    </citation>
    <scope>NUCLEOTIDE SEQUENCE [LARGE SCALE GENOMIC DNA]</scope>
    <source>
        <strain evidence="11">NIES 3699</strain>
    </source>
</reference>
<dbReference type="InterPro" id="IPR029016">
    <property type="entry name" value="GAF-like_dom_sf"/>
</dbReference>
<organism evidence="10 11">
    <name type="scientific">Triparma verrucosa</name>
    <dbReference type="NCBI Taxonomy" id="1606542"/>
    <lineage>
        <taxon>Eukaryota</taxon>
        <taxon>Sar</taxon>
        <taxon>Stramenopiles</taxon>
        <taxon>Ochrophyta</taxon>
        <taxon>Bolidophyceae</taxon>
        <taxon>Parmales</taxon>
        <taxon>Triparmaceae</taxon>
        <taxon>Triparma</taxon>
    </lineage>
</organism>
<dbReference type="SUPFAM" id="SSF55781">
    <property type="entry name" value="GAF domain-like"/>
    <property type="match status" value="3"/>
</dbReference>